<reference evidence="2 3" key="1">
    <citation type="submission" date="2014-04" db="EMBL/GenBank/DDBJ databases">
        <title>Genome assembly of Hyalangium minutum DSM 14724.</title>
        <authorList>
            <person name="Sharma G."/>
            <person name="Subramanian S."/>
        </authorList>
    </citation>
    <scope>NUCLEOTIDE SEQUENCE [LARGE SCALE GENOMIC DNA]</scope>
    <source>
        <strain evidence="2 3">DSM 14724</strain>
    </source>
</reference>
<keyword evidence="3" id="KW-1185">Reference proteome</keyword>
<dbReference type="PROSITE" id="PS51257">
    <property type="entry name" value="PROKAR_LIPOPROTEIN"/>
    <property type="match status" value="1"/>
</dbReference>
<organism evidence="2 3">
    <name type="scientific">Hyalangium minutum</name>
    <dbReference type="NCBI Taxonomy" id="394096"/>
    <lineage>
        <taxon>Bacteria</taxon>
        <taxon>Pseudomonadati</taxon>
        <taxon>Myxococcota</taxon>
        <taxon>Myxococcia</taxon>
        <taxon>Myxococcales</taxon>
        <taxon>Cystobacterineae</taxon>
        <taxon>Archangiaceae</taxon>
        <taxon>Hyalangium</taxon>
    </lineage>
</organism>
<evidence type="ECO:0000256" key="1">
    <source>
        <dbReference type="SAM" id="SignalP"/>
    </source>
</evidence>
<name>A0A085WFJ4_9BACT</name>
<feature type="chain" id="PRO_5001799659" description="Lipoprotein" evidence="1">
    <location>
        <begin position="24"/>
        <end position="128"/>
    </location>
</feature>
<keyword evidence="1" id="KW-0732">Signal</keyword>
<comment type="caution">
    <text evidence="2">The sequence shown here is derived from an EMBL/GenBank/DDBJ whole genome shotgun (WGS) entry which is preliminary data.</text>
</comment>
<evidence type="ECO:0000313" key="2">
    <source>
        <dbReference type="EMBL" id="KFE66457.1"/>
    </source>
</evidence>
<dbReference type="EMBL" id="JMCB01000010">
    <property type="protein sequence ID" value="KFE66457.1"/>
    <property type="molecule type" value="Genomic_DNA"/>
</dbReference>
<dbReference type="RefSeq" id="WP_044192335.1">
    <property type="nucleotide sequence ID" value="NZ_JMCB01000010.1"/>
</dbReference>
<protein>
    <recommendedName>
        <fullName evidence="4">Lipoprotein</fullName>
    </recommendedName>
</protein>
<dbReference type="OrthoDB" id="5515397at2"/>
<proteinExistence type="predicted"/>
<dbReference type="PATRIC" id="fig|394096.3.peg.5277"/>
<feature type="signal peptide" evidence="1">
    <location>
        <begin position="1"/>
        <end position="23"/>
    </location>
</feature>
<accession>A0A085WFJ4</accession>
<dbReference type="STRING" id="394096.DB31_0930"/>
<gene>
    <name evidence="2" type="ORF">DB31_0930</name>
</gene>
<sequence length="128" mass="13230">MKKLSLKLLGSCLVLSLAACGGAETEPEEIAPVAEDGRVSAMATCYAYLLDGANFSGPSLAPFPVTGAVGECITLPLQSDNLTSSFRLAGCGAIFFDGRLCTGDSHAAPTSANMPASFDNRATSLRFY</sequence>
<dbReference type="AlphaFoldDB" id="A0A085WFJ4"/>
<evidence type="ECO:0008006" key="4">
    <source>
        <dbReference type="Google" id="ProtNLM"/>
    </source>
</evidence>
<dbReference type="Proteomes" id="UP000028725">
    <property type="component" value="Unassembled WGS sequence"/>
</dbReference>
<evidence type="ECO:0000313" key="3">
    <source>
        <dbReference type="Proteomes" id="UP000028725"/>
    </source>
</evidence>